<keyword evidence="11" id="KW-1185">Reference proteome</keyword>
<reference evidence="10 11" key="1">
    <citation type="submission" date="2021-12" db="EMBL/GenBank/DDBJ databases">
        <title>Genome sequencing of bacteria with rrn-lacking chromosome and rrn-plasmid.</title>
        <authorList>
            <person name="Anda M."/>
            <person name="Iwasaki W."/>
        </authorList>
    </citation>
    <scope>NUCLEOTIDE SEQUENCE [LARGE SCALE GENOMIC DNA]</scope>
    <source>
        <strain evidence="10 11">NBRC 15940</strain>
    </source>
</reference>
<dbReference type="GO" id="GO:0008270">
    <property type="term" value="F:zinc ion binding"/>
    <property type="evidence" value="ECO:0007669"/>
    <property type="project" value="InterPro"/>
</dbReference>
<feature type="binding site" evidence="8">
    <location>
        <position position="269"/>
    </location>
    <ligand>
        <name>Zn(2+)</name>
        <dbReference type="ChEBI" id="CHEBI:29105"/>
    </ligand>
</feature>
<feature type="binding site" evidence="8">
    <location>
        <position position="140"/>
    </location>
    <ligand>
        <name>Zn(2+)</name>
        <dbReference type="ChEBI" id="CHEBI:29105"/>
    </ligand>
</feature>
<comment type="similarity">
    <text evidence="2">Belongs to the mannose-6-phosphate isomerase type 1 family.</text>
</comment>
<dbReference type="EMBL" id="BQKE01000003">
    <property type="protein sequence ID" value="GJM63473.1"/>
    <property type="molecule type" value="Genomic_DNA"/>
</dbReference>
<feature type="active site" evidence="7">
    <location>
        <position position="288"/>
    </location>
</feature>
<dbReference type="PANTHER" id="PTHR10309:SF0">
    <property type="entry name" value="MANNOSE-6-PHOSPHATE ISOMERASE"/>
    <property type="match status" value="1"/>
</dbReference>
<evidence type="ECO:0000256" key="8">
    <source>
        <dbReference type="PIRSR" id="PIRSR001480-2"/>
    </source>
</evidence>
<feature type="domain" description="Phosphomannose isomerase type I catalytic" evidence="9">
    <location>
        <begin position="9"/>
        <end position="156"/>
    </location>
</feature>
<dbReference type="InterPro" id="IPR001250">
    <property type="entry name" value="Man6P_Isoase-1"/>
</dbReference>
<dbReference type="PIRSF" id="PIRSF001480">
    <property type="entry name" value="Mannose-6-phosphate_isomerase"/>
    <property type="match status" value="1"/>
</dbReference>
<dbReference type="Pfam" id="PF20511">
    <property type="entry name" value="PMI_typeI_cat"/>
    <property type="match status" value="1"/>
</dbReference>
<dbReference type="GO" id="GO:0009298">
    <property type="term" value="P:GDP-mannose biosynthetic process"/>
    <property type="evidence" value="ECO:0007669"/>
    <property type="project" value="InterPro"/>
</dbReference>
<dbReference type="NCBIfam" id="TIGR00218">
    <property type="entry name" value="manA"/>
    <property type="match status" value="1"/>
</dbReference>
<accession>A0AAN4W189</accession>
<dbReference type="InterPro" id="IPR018050">
    <property type="entry name" value="Pmannose_isomerase-type1_CS"/>
</dbReference>
<dbReference type="CDD" id="cd07011">
    <property type="entry name" value="cupin_PMI_type_I_N"/>
    <property type="match status" value="1"/>
</dbReference>
<dbReference type="RefSeq" id="WP_338238632.1">
    <property type="nucleotide sequence ID" value="NZ_BQKE01000003.1"/>
</dbReference>
<dbReference type="Gene3D" id="2.60.120.10">
    <property type="entry name" value="Jelly Rolls"/>
    <property type="match status" value="2"/>
</dbReference>
<evidence type="ECO:0000256" key="5">
    <source>
        <dbReference type="ARBA" id="ARBA00022833"/>
    </source>
</evidence>
<name>A0AAN4W189_9BACT</name>
<dbReference type="GO" id="GO:0005829">
    <property type="term" value="C:cytosol"/>
    <property type="evidence" value="ECO:0007669"/>
    <property type="project" value="TreeGrafter"/>
</dbReference>
<dbReference type="GO" id="GO:0005975">
    <property type="term" value="P:carbohydrate metabolic process"/>
    <property type="evidence" value="ECO:0007669"/>
    <property type="project" value="InterPro"/>
</dbReference>
<keyword evidence="4 8" id="KW-0479">Metal-binding</keyword>
<comment type="cofactor">
    <cofactor evidence="8">
        <name>Zn(2+)</name>
        <dbReference type="ChEBI" id="CHEBI:29105"/>
    </cofactor>
    <text evidence="8">Binds 1 zinc ion per subunit.</text>
</comment>
<feature type="binding site" evidence="8">
    <location>
        <position position="103"/>
    </location>
    <ligand>
        <name>Zn(2+)</name>
        <dbReference type="ChEBI" id="CHEBI:29105"/>
    </ligand>
</feature>
<comment type="catalytic activity">
    <reaction evidence="1">
        <text>D-mannose 6-phosphate = D-fructose 6-phosphate</text>
        <dbReference type="Rhea" id="RHEA:12356"/>
        <dbReference type="ChEBI" id="CHEBI:58735"/>
        <dbReference type="ChEBI" id="CHEBI:61527"/>
        <dbReference type="EC" id="5.3.1.8"/>
    </reaction>
</comment>
<dbReference type="SUPFAM" id="SSF51182">
    <property type="entry name" value="RmlC-like cupins"/>
    <property type="match status" value="1"/>
</dbReference>
<proteinExistence type="inferred from homology"/>
<comment type="caution">
    <text evidence="10">The sequence shown here is derived from an EMBL/GenBank/DDBJ whole genome shotgun (WGS) entry which is preliminary data.</text>
</comment>
<dbReference type="GO" id="GO:0004476">
    <property type="term" value="F:mannose-6-phosphate isomerase activity"/>
    <property type="evidence" value="ECO:0007669"/>
    <property type="project" value="UniProtKB-EC"/>
</dbReference>
<evidence type="ECO:0000259" key="9">
    <source>
        <dbReference type="Pfam" id="PF20511"/>
    </source>
</evidence>
<evidence type="ECO:0000256" key="2">
    <source>
        <dbReference type="ARBA" id="ARBA00010772"/>
    </source>
</evidence>
<dbReference type="InterPro" id="IPR011051">
    <property type="entry name" value="RmlC_Cupin_sf"/>
</dbReference>
<evidence type="ECO:0000313" key="10">
    <source>
        <dbReference type="EMBL" id="GJM63473.1"/>
    </source>
</evidence>
<evidence type="ECO:0000256" key="1">
    <source>
        <dbReference type="ARBA" id="ARBA00000757"/>
    </source>
</evidence>
<dbReference type="EC" id="5.3.1.8" evidence="3"/>
<evidence type="ECO:0000256" key="4">
    <source>
        <dbReference type="ARBA" id="ARBA00022723"/>
    </source>
</evidence>
<feature type="binding site" evidence="8">
    <location>
        <position position="105"/>
    </location>
    <ligand>
        <name>Zn(2+)</name>
        <dbReference type="ChEBI" id="CHEBI:29105"/>
    </ligand>
</feature>
<dbReference type="InterPro" id="IPR016305">
    <property type="entry name" value="Mannose-6-P_Isomerase"/>
</dbReference>
<evidence type="ECO:0000256" key="6">
    <source>
        <dbReference type="ARBA" id="ARBA00023235"/>
    </source>
</evidence>
<organism evidence="10 11">
    <name type="scientific">Persicobacter diffluens</name>
    <dbReference type="NCBI Taxonomy" id="981"/>
    <lineage>
        <taxon>Bacteria</taxon>
        <taxon>Pseudomonadati</taxon>
        <taxon>Bacteroidota</taxon>
        <taxon>Cytophagia</taxon>
        <taxon>Cytophagales</taxon>
        <taxon>Persicobacteraceae</taxon>
        <taxon>Persicobacter</taxon>
    </lineage>
</organism>
<dbReference type="PRINTS" id="PR00714">
    <property type="entry name" value="MAN6PISMRASE"/>
</dbReference>
<keyword evidence="5 8" id="KW-0862">Zinc</keyword>
<dbReference type="Proteomes" id="UP001310022">
    <property type="component" value="Unassembled WGS sequence"/>
</dbReference>
<evidence type="ECO:0000256" key="7">
    <source>
        <dbReference type="PIRSR" id="PIRSR001480-1"/>
    </source>
</evidence>
<protein>
    <recommendedName>
        <fullName evidence="3">mannose-6-phosphate isomerase</fullName>
        <ecNumber evidence="3">5.3.1.8</ecNumber>
    </recommendedName>
</protein>
<dbReference type="Gene3D" id="1.10.441.10">
    <property type="entry name" value="Phosphomannose Isomerase, domain 2"/>
    <property type="match status" value="1"/>
</dbReference>
<evidence type="ECO:0000313" key="11">
    <source>
        <dbReference type="Proteomes" id="UP001310022"/>
    </source>
</evidence>
<evidence type="ECO:0000256" key="3">
    <source>
        <dbReference type="ARBA" id="ARBA00011956"/>
    </source>
</evidence>
<dbReference type="PANTHER" id="PTHR10309">
    <property type="entry name" value="MANNOSE-6-PHOSPHATE ISOMERASE"/>
    <property type="match status" value="1"/>
</dbReference>
<dbReference type="InterPro" id="IPR046457">
    <property type="entry name" value="PMI_typeI_cat"/>
</dbReference>
<dbReference type="AlphaFoldDB" id="A0AAN4W189"/>
<gene>
    <name evidence="10" type="primary">manA</name>
    <name evidence="10" type="ORF">PEDI_40250</name>
</gene>
<dbReference type="PROSITE" id="PS00965">
    <property type="entry name" value="PMI_I_1"/>
    <property type="match status" value="1"/>
</dbReference>
<sequence length="406" mass="44628">MNKFVEAAKIKGVVQHYAWGGFNFIPDLLHLNNEEHQPYAEYWMGAHQNAPATLVGVEPNVALDKLIAEDPSAYLGEAIASKFDGKLPFLFKVLDVKDMLSIQVHPTKAEAVKGFARENAEGIPANAAHRNYKDDNHKPEIMVAMTEFYLLHGFKPAAELKAVLAEVPEFAELASYFEGDNYKALYAHIMELPQSEVDRILAPLMERIVPAFQQGSIEKTSSDFWAAKTVAEADSISENLDRGIFSIYFFNVVKVEKGDAVFQDAGVPHAYLEGVNMELMANSDNVLRGGLTPKHIDVPELLKHTKFEPTVPNILKGDDRTAAEKVYGSPAPDFEISRVEVSEGQLFNAPAGHSFDILIMLEGEEATVKSANVTYNLKAGETGMVAAGVDYTIEGNGLLFRATVPN</sequence>
<keyword evidence="6 10" id="KW-0413">Isomerase</keyword>
<dbReference type="InterPro" id="IPR014710">
    <property type="entry name" value="RmlC-like_jellyroll"/>
</dbReference>